<accession>A0A840HZT8</accession>
<evidence type="ECO:0000313" key="1">
    <source>
        <dbReference type="EMBL" id="MBB4642926.1"/>
    </source>
</evidence>
<dbReference type="EMBL" id="JACHOV010000020">
    <property type="protein sequence ID" value="MBB4642926.1"/>
    <property type="molecule type" value="Genomic_DNA"/>
</dbReference>
<gene>
    <name evidence="1" type="ORF">HNQ99_003263</name>
</gene>
<organism evidence="1 2">
    <name type="scientific">Rhizorhapis suberifaciens</name>
    <name type="common">corky root of lettuce</name>
    <dbReference type="NCBI Taxonomy" id="13656"/>
    <lineage>
        <taxon>Bacteria</taxon>
        <taxon>Pseudomonadati</taxon>
        <taxon>Pseudomonadota</taxon>
        <taxon>Alphaproteobacteria</taxon>
        <taxon>Sphingomonadales</taxon>
        <taxon>Sphingomonadaceae</taxon>
        <taxon>Rhizorhapis</taxon>
    </lineage>
</organism>
<proteinExistence type="predicted"/>
<dbReference type="RefSeq" id="WP_184477468.1">
    <property type="nucleotide sequence ID" value="NZ_JACHOV010000020.1"/>
</dbReference>
<evidence type="ECO:0000313" key="2">
    <source>
        <dbReference type="Proteomes" id="UP000575068"/>
    </source>
</evidence>
<reference evidence="1 2" key="1">
    <citation type="submission" date="2020-08" db="EMBL/GenBank/DDBJ databases">
        <title>Genomic Encyclopedia of Type Strains, Phase IV (KMG-IV): sequencing the most valuable type-strain genomes for metagenomic binning, comparative biology and taxonomic classification.</title>
        <authorList>
            <person name="Goeker M."/>
        </authorList>
    </citation>
    <scope>NUCLEOTIDE SEQUENCE [LARGE SCALE GENOMIC DNA]</scope>
    <source>
        <strain evidence="1 2">DSM 7465</strain>
    </source>
</reference>
<dbReference type="AlphaFoldDB" id="A0A840HZT8"/>
<name>A0A840HZT8_9SPHN</name>
<comment type="caution">
    <text evidence="1">The sequence shown here is derived from an EMBL/GenBank/DDBJ whole genome shotgun (WGS) entry which is preliminary data.</text>
</comment>
<sequence length="121" mass="13629">MQENRQFSLAKIETVAHQDELCLEATLKAIHSIRLCPGTIFHWASKMLNAITDIKSTTIIAEIRRFRRLTGIPRAASRWWFTASCRNSIRMENKIAFCEIRPAGPKRPADGKVKSAAYAGA</sequence>
<dbReference type="Proteomes" id="UP000575068">
    <property type="component" value="Unassembled WGS sequence"/>
</dbReference>
<protein>
    <submittedName>
        <fullName evidence="1">Uncharacterized protein</fullName>
    </submittedName>
</protein>
<keyword evidence="2" id="KW-1185">Reference proteome</keyword>